<dbReference type="PROSITE" id="PS00600">
    <property type="entry name" value="AA_TRANSFER_CLASS_3"/>
    <property type="match status" value="1"/>
</dbReference>
<sequence length="505" mass="56151">MALSVGRQLQSRSGIARRVLWRNSTASLSSISYSHEPDGPSMKTEVPGPKSKELFKRLETFQSSKGMKYFVDFDQSSGNYIVDADGNVILDVYQQIASMPLGYNHPDLHEALRNSTELITSIINRAALGLLPPKTLPDNLKNSLLKIAPKGLTEVTTMACGTCANENALKAAFIWYRNKERGDINPTEEEMRTSLLGKPPGSTPYTVMSFQGGFHGRTLGALTLTRSKPIHKVDIPCFDFPVAPFPKLKYPLEEFTAENEAEEKRCLEIVSEMIHEWNQAGKNVAALIVEPIQAEGGDNHASPMFFRGLQAICKEFGTAFIVDEVQTGCGATGKFWAHEYWNLETPPDIVTFSKKMSTGGYYQKAEFRPDAPFRIFNTWMGDPNKLIIIREVIKIIEKYDLVTNAYNIGEKLIGGLKDLENTYPELFSKVRGVGTFCAFDLCDVATRTKFLANARNRGVDMDGCGTSTIRFRPALIFGQKHLDILLDTMNSAAKDLVDSKRSTAN</sequence>
<dbReference type="InParanoid" id="A0A6P8IM98"/>
<dbReference type="GO" id="GO:0047298">
    <property type="term" value="F:(S)-3-amino-2-methylpropionate transaminase activity"/>
    <property type="evidence" value="ECO:0007669"/>
    <property type="project" value="UniProtKB-EC"/>
</dbReference>
<dbReference type="CDD" id="cd00610">
    <property type="entry name" value="OAT_like"/>
    <property type="match status" value="1"/>
</dbReference>
<comment type="similarity">
    <text evidence="2 12">Belongs to the class-III pyridoxal-phosphate-dependent aminotransferase family.</text>
</comment>
<dbReference type="FunCoup" id="A0A6P8IM98">
    <property type="interactions" value="638"/>
</dbReference>
<evidence type="ECO:0000256" key="11">
    <source>
        <dbReference type="ARBA" id="ARBA00031787"/>
    </source>
</evidence>
<dbReference type="Proteomes" id="UP000515163">
    <property type="component" value="Unplaced"/>
</dbReference>
<dbReference type="Gene3D" id="3.40.640.10">
    <property type="entry name" value="Type I PLP-dependent aspartate aminotransferase-like (Major domain)"/>
    <property type="match status" value="1"/>
</dbReference>
<dbReference type="KEGG" id="aten:116302375"/>
<dbReference type="GO" id="GO:0030170">
    <property type="term" value="F:pyridoxal phosphate binding"/>
    <property type="evidence" value="ECO:0007669"/>
    <property type="project" value="InterPro"/>
</dbReference>
<evidence type="ECO:0000256" key="1">
    <source>
        <dbReference type="ARBA" id="ARBA00001933"/>
    </source>
</evidence>
<proteinExistence type="inferred from homology"/>
<dbReference type="PANTHER" id="PTHR43206">
    <property type="entry name" value="AMINOTRANSFERASE"/>
    <property type="match status" value="1"/>
</dbReference>
<evidence type="ECO:0000256" key="5">
    <source>
        <dbReference type="ARBA" id="ARBA00022576"/>
    </source>
</evidence>
<keyword evidence="7 12" id="KW-0663">Pyridoxal phosphate</keyword>
<dbReference type="EC" id="2.6.1.19" evidence="4"/>
<dbReference type="GO" id="GO:0009450">
    <property type="term" value="P:gamma-aminobutyric acid catabolic process"/>
    <property type="evidence" value="ECO:0007669"/>
    <property type="project" value="TreeGrafter"/>
</dbReference>
<dbReference type="SUPFAM" id="SSF53383">
    <property type="entry name" value="PLP-dependent transferases"/>
    <property type="match status" value="1"/>
</dbReference>
<dbReference type="PANTHER" id="PTHR43206:SF1">
    <property type="entry name" value="4-AMINOBUTYRATE AMINOTRANSFERASE, MITOCHONDRIAL"/>
    <property type="match status" value="1"/>
</dbReference>
<comment type="cofactor">
    <cofactor evidence="1">
        <name>pyridoxal 5'-phosphate</name>
        <dbReference type="ChEBI" id="CHEBI:597326"/>
    </cofactor>
</comment>
<dbReference type="FunFam" id="3.40.640.10:FF:000029">
    <property type="entry name" value="4-aminobutyrate aminotransferase, mitochondrial"/>
    <property type="match status" value="1"/>
</dbReference>
<evidence type="ECO:0000256" key="4">
    <source>
        <dbReference type="ARBA" id="ARBA00012912"/>
    </source>
</evidence>
<evidence type="ECO:0000256" key="3">
    <source>
        <dbReference type="ARBA" id="ARBA00012876"/>
    </source>
</evidence>
<dbReference type="InterPro" id="IPR005814">
    <property type="entry name" value="Aminotrans_3"/>
</dbReference>
<reference evidence="14" key="1">
    <citation type="submission" date="2025-08" db="UniProtKB">
        <authorList>
            <consortium name="RefSeq"/>
        </authorList>
    </citation>
    <scope>IDENTIFICATION</scope>
    <source>
        <tissue evidence="14">Tentacle</tissue>
    </source>
</reference>
<dbReference type="GO" id="GO:0005739">
    <property type="term" value="C:mitochondrion"/>
    <property type="evidence" value="ECO:0007669"/>
    <property type="project" value="TreeGrafter"/>
</dbReference>
<dbReference type="Gene3D" id="3.90.1150.10">
    <property type="entry name" value="Aspartate Aminotransferase, domain 1"/>
    <property type="match status" value="1"/>
</dbReference>
<dbReference type="InterPro" id="IPR015424">
    <property type="entry name" value="PyrdxlP-dep_Trfase"/>
</dbReference>
<evidence type="ECO:0000313" key="13">
    <source>
        <dbReference type="Proteomes" id="UP000515163"/>
    </source>
</evidence>
<evidence type="ECO:0000256" key="8">
    <source>
        <dbReference type="ARBA" id="ARBA00029760"/>
    </source>
</evidence>
<evidence type="ECO:0000256" key="2">
    <source>
        <dbReference type="ARBA" id="ARBA00008954"/>
    </source>
</evidence>
<dbReference type="InterPro" id="IPR015421">
    <property type="entry name" value="PyrdxlP-dep_Trfase_major"/>
</dbReference>
<evidence type="ECO:0000256" key="7">
    <source>
        <dbReference type="ARBA" id="ARBA00022898"/>
    </source>
</evidence>
<keyword evidence="5" id="KW-0032">Aminotransferase</keyword>
<dbReference type="GO" id="GO:0034386">
    <property type="term" value="F:4-aminobutyrate:2-oxoglutarate transaminase activity"/>
    <property type="evidence" value="ECO:0007669"/>
    <property type="project" value="UniProtKB-EC"/>
</dbReference>
<keyword evidence="13" id="KW-1185">Reference proteome</keyword>
<dbReference type="InterPro" id="IPR015422">
    <property type="entry name" value="PyrdxlP-dep_Trfase_small"/>
</dbReference>
<evidence type="ECO:0000313" key="14">
    <source>
        <dbReference type="RefSeq" id="XP_031567513.1"/>
    </source>
</evidence>
<name>A0A6P8IM98_ACTTE</name>
<gene>
    <name evidence="14" type="primary">LOC116302375</name>
</gene>
<dbReference type="InterPro" id="IPR049704">
    <property type="entry name" value="Aminotrans_3_PPA_site"/>
</dbReference>
<dbReference type="NCBIfam" id="TIGR00699">
    <property type="entry name" value="GABAtrns_euk"/>
    <property type="match status" value="1"/>
</dbReference>
<dbReference type="PIRSF" id="PIRSF000521">
    <property type="entry name" value="Transaminase_4ab_Lys_Orn"/>
    <property type="match status" value="1"/>
</dbReference>
<dbReference type="GeneID" id="116302375"/>
<evidence type="ECO:0000256" key="10">
    <source>
        <dbReference type="ARBA" id="ARBA00030857"/>
    </source>
</evidence>
<dbReference type="AlphaFoldDB" id="A0A6P8IM98"/>
<dbReference type="InterPro" id="IPR004631">
    <property type="entry name" value="4NH2But_aminotransferase_euk"/>
</dbReference>
<dbReference type="RefSeq" id="XP_031567513.1">
    <property type="nucleotide sequence ID" value="XM_031711653.1"/>
</dbReference>
<protein>
    <recommendedName>
        <fullName evidence="10">(S)-3-amino-2-methylpropionate transaminase</fullName>
        <ecNumber evidence="4">2.6.1.19</ecNumber>
        <ecNumber evidence="3">2.6.1.22</ecNumber>
    </recommendedName>
    <alternativeName>
        <fullName evidence="11">GABA aminotransferase</fullName>
    </alternativeName>
    <alternativeName>
        <fullName evidence="9">Gamma-amino-N-butyrate transaminase</fullName>
    </alternativeName>
    <alternativeName>
        <fullName evidence="8">L-AIBAT</fullName>
    </alternativeName>
</protein>
<accession>A0A6P8IM98</accession>
<evidence type="ECO:0000256" key="6">
    <source>
        <dbReference type="ARBA" id="ARBA00022679"/>
    </source>
</evidence>
<dbReference type="EC" id="2.6.1.22" evidence="3"/>
<evidence type="ECO:0000256" key="9">
    <source>
        <dbReference type="ARBA" id="ARBA00030204"/>
    </source>
</evidence>
<organism evidence="13 14">
    <name type="scientific">Actinia tenebrosa</name>
    <name type="common">Australian red waratah sea anemone</name>
    <dbReference type="NCBI Taxonomy" id="6105"/>
    <lineage>
        <taxon>Eukaryota</taxon>
        <taxon>Metazoa</taxon>
        <taxon>Cnidaria</taxon>
        <taxon>Anthozoa</taxon>
        <taxon>Hexacorallia</taxon>
        <taxon>Actiniaria</taxon>
        <taxon>Actiniidae</taxon>
        <taxon>Actinia</taxon>
    </lineage>
</organism>
<dbReference type="OrthoDB" id="5419315at2759"/>
<evidence type="ECO:0000256" key="12">
    <source>
        <dbReference type="RuleBase" id="RU003560"/>
    </source>
</evidence>
<dbReference type="Pfam" id="PF00202">
    <property type="entry name" value="Aminotran_3"/>
    <property type="match status" value="1"/>
</dbReference>
<keyword evidence="6" id="KW-0808">Transferase</keyword>